<dbReference type="SUPFAM" id="SSF51735">
    <property type="entry name" value="NAD(P)-binding Rossmann-fold domains"/>
    <property type="match status" value="1"/>
</dbReference>
<evidence type="ECO:0000313" key="4">
    <source>
        <dbReference type="EMBL" id="RDW63776.1"/>
    </source>
</evidence>
<evidence type="ECO:0000256" key="1">
    <source>
        <dbReference type="ARBA" id="ARBA00006484"/>
    </source>
</evidence>
<organism evidence="4 5">
    <name type="scientific">Coleophoma cylindrospora</name>
    <dbReference type="NCBI Taxonomy" id="1849047"/>
    <lineage>
        <taxon>Eukaryota</taxon>
        <taxon>Fungi</taxon>
        <taxon>Dikarya</taxon>
        <taxon>Ascomycota</taxon>
        <taxon>Pezizomycotina</taxon>
        <taxon>Leotiomycetes</taxon>
        <taxon>Helotiales</taxon>
        <taxon>Dermateaceae</taxon>
        <taxon>Coleophoma</taxon>
    </lineage>
</organism>
<dbReference type="PRINTS" id="PR00081">
    <property type="entry name" value="GDHRDH"/>
</dbReference>
<gene>
    <name evidence="4" type="ORF">BP6252_11321</name>
</gene>
<reference evidence="4 5" key="1">
    <citation type="journal article" date="2018" name="IMA Fungus">
        <title>IMA Genome-F 9: Draft genome sequence of Annulohypoxylon stygium, Aspergillus mulundensis, Berkeleyomyces basicola (syn. Thielaviopsis basicola), Ceratocystis smalleyi, two Cercospora beticola strains, Coleophoma cylindrospora, Fusarium fracticaudum, Phialophora cf. hyalina, and Morchella septimelata.</title>
        <authorList>
            <person name="Wingfield B.D."/>
            <person name="Bills G.F."/>
            <person name="Dong Y."/>
            <person name="Huang W."/>
            <person name="Nel W.J."/>
            <person name="Swalarsk-Parry B.S."/>
            <person name="Vaghefi N."/>
            <person name="Wilken P.M."/>
            <person name="An Z."/>
            <person name="de Beer Z.W."/>
            <person name="De Vos L."/>
            <person name="Chen L."/>
            <person name="Duong T.A."/>
            <person name="Gao Y."/>
            <person name="Hammerbacher A."/>
            <person name="Kikkert J.R."/>
            <person name="Li Y."/>
            <person name="Li H."/>
            <person name="Li K."/>
            <person name="Li Q."/>
            <person name="Liu X."/>
            <person name="Ma X."/>
            <person name="Naidoo K."/>
            <person name="Pethybridge S.J."/>
            <person name="Sun J."/>
            <person name="Steenkamp E.T."/>
            <person name="van der Nest M.A."/>
            <person name="van Wyk S."/>
            <person name="Wingfield M.J."/>
            <person name="Xiong C."/>
            <person name="Yue Q."/>
            <person name="Zhang X."/>
        </authorList>
    </citation>
    <scope>NUCLEOTIDE SEQUENCE [LARGE SCALE GENOMIC DNA]</scope>
    <source>
        <strain evidence="4 5">BP6252</strain>
    </source>
</reference>
<name>A0A3D8QPL9_9HELO</name>
<accession>A0A3D8QPL9</accession>
<sequence length="327" mass="36069">MSYVIPFLHRQLFVKLPEPTASFQGKTVIVTGSNVGLGLEASRWLVRLGASRVILACRNLSKGQAAAKDIQTTTGCSSDTIGVWQLDMGSYASVQAFAAKVKAELPRLDVLIANAGINSHIFNLAEDNEAMVTVNVVSLFLLGFLLYPKLRETAKQYNTETHFTITSSDLHEVASFKEHEAPPGQIFATLNDKTKFPWMDRYPTSKLLEILMVKQMATLSPHDTNRVIVNCVSPGMCQSELTREFSNFLVRLIQKVLGRTTEVGSRTIVYGASFGAESHGKYIPDCKIEAPRGICQRDNAGEIQTKVWAELKDKLETIQRGVTTLSA</sequence>
<keyword evidence="5" id="KW-1185">Reference proteome</keyword>
<dbReference type="InterPro" id="IPR036291">
    <property type="entry name" value="NAD(P)-bd_dom_sf"/>
</dbReference>
<dbReference type="AlphaFoldDB" id="A0A3D8QPL9"/>
<proteinExistence type="inferred from homology"/>
<evidence type="ECO:0000313" key="5">
    <source>
        <dbReference type="Proteomes" id="UP000256645"/>
    </source>
</evidence>
<dbReference type="OrthoDB" id="542013at2759"/>
<dbReference type="PANTHER" id="PTHR24320:SF252">
    <property type="entry name" value="DEHYDROGENASE_REDUCTASE FAMILY PROTEIN, PUTATIVE (AFU_ORTHOLOGUE AFUA_3G08550)-RELATED"/>
    <property type="match status" value="1"/>
</dbReference>
<keyword evidence="3" id="KW-0560">Oxidoreductase</keyword>
<dbReference type="STRING" id="1849047.A0A3D8QPL9"/>
<dbReference type="InterPro" id="IPR002347">
    <property type="entry name" value="SDR_fam"/>
</dbReference>
<dbReference type="Gene3D" id="3.40.50.720">
    <property type="entry name" value="NAD(P)-binding Rossmann-like Domain"/>
    <property type="match status" value="1"/>
</dbReference>
<evidence type="ECO:0000256" key="3">
    <source>
        <dbReference type="ARBA" id="ARBA00023002"/>
    </source>
</evidence>
<dbReference type="GO" id="GO:0016491">
    <property type="term" value="F:oxidoreductase activity"/>
    <property type="evidence" value="ECO:0007669"/>
    <property type="project" value="UniProtKB-KW"/>
</dbReference>
<comment type="similarity">
    <text evidence="1">Belongs to the short-chain dehydrogenases/reductases (SDR) family.</text>
</comment>
<dbReference type="EMBL" id="PDLM01000013">
    <property type="protein sequence ID" value="RDW63776.1"/>
    <property type="molecule type" value="Genomic_DNA"/>
</dbReference>
<dbReference type="PANTHER" id="PTHR24320">
    <property type="entry name" value="RETINOL DEHYDROGENASE"/>
    <property type="match status" value="1"/>
</dbReference>
<evidence type="ECO:0000256" key="2">
    <source>
        <dbReference type="ARBA" id="ARBA00022857"/>
    </source>
</evidence>
<keyword evidence="2" id="KW-0521">NADP</keyword>
<protein>
    <submittedName>
        <fullName evidence="4">Putative short-chain dehydrogenase</fullName>
    </submittedName>
</protein>
<dbReference type="Pfam" id="PF00106">
    <property type="entry name" value="adh_short"/>
    <property type="match status" value="1"/>
</dbReference>
<dbReference type="Proteomes" id="UP000256645">
    <property type="component" value="Unassembled WGS sequence"/>
</dbReference>
<comment type="caution">
    <text evidence="4">The sequence shown here is derived from an EMBL/GenBank/DDBJ whole genome shotgun (WGS) entry which is preliminary data.</text>
</comment>